<dbReference type="PANTHER" id="PTHR47926">
    <property type="entry name" value="PENTATRICOPEPTIDE REPEAT-CONTAINING PROTEIN"/>
    <property type="match status" value="1"/>
</dbReference>
<evidence type="ECO:0008006" key="3">
    <source>
        <dbReference type="Google" id="ProtNLM"/>
    </source>
</evidence>
<dbReference type="Gene3D" id="1.25.40.10">
    <property type="entry name" value="Tetratricopeptide repeat domain"/>
    <property type="match status" value="1"/>
</dbReference>
<evidence type="ECO:0000313" key="1">
    <source>
        <dbReference type="EMBL" id="MQM16536.1"/>
    </source>
</evidence>
<dbReference type="GO" id="GO:0003723">
    <property type="term" value="F:RNA binding"/>
    <property type="evidence" value="ECO:0007669"/>
    <property type="project" value="InterPro"/>
</dbReference>
<sequence length="126" mass="13644">MAPAPLLFLPSRLFATTVTTAKLSSLFSAASSSAGPLSSRKTFSHIFQECASQRDLVAGMAAHARMVTSGFNPTVFVANCLMHMYVRCSLLDLARKVFDHLTPRDTVSWNVMIAGIFARGNTLGVY</sequence>
<dbReference type="InterPro" id="IPR046960">
    <property type="entry name" value="PPR_At4g14850-like_plant"/>
</dbReference>
<dbReference type="GO" id="GO:0009451">
    <property type="term" value="P:RNA modification"/>
    <property type="evidence" value="ECO:0007669"/>
    <property type="project" value="InterPro"/>
</dbReference>
<name>A0A843XB42_COLES</name>
<evidence type="ECO:0000313" key="2">
    <source>
        <dbReference type="Proteomes" id="UP000652761"/>
    </source>
</evidence>
<reference evidence="1" key="1">
    <citation type="submission" date="2017-07" db="EMBL/GenBank/DDBJ databases">
        <title>Taro Niue Genome Assembly and Annotation.</title>
        <authorList>
            <person name="Atibalentja N."/>
            <person name="Keating K."/>
            <person name="Fields C.J."/>
        </authorList>
    </citation>
    <scope>NUCLEOTIDE SEQUENCE</scope>
    <source>
        <strain evidence="1">Niue_2</strain>
        <tissue evidence="1">Leaf</tissue>
    </source>
</reference>
<dbReference type="InterPro" id="IPR011990">
    <property type="entry name" value="TPR-like_helical_dom_sf"/>
</dbReference>
<comment type="caution">
    <text evidence="1">The sequence shown here is derived from an EMBL/GenBank/DDBJ whole genome shotgun (WGS) entry which is preliminary data.</text>
</comment>
<gene>
    <name evidence="1" type="ORF">Taro_049495</name>
</gene>
<proteinExistence type="predicted"/>
<dbReference type="OrthoDB" id="1893323at2759"/>
<keyword evidence="2" id="KW-1185">Reference proteome</keyword>
<dbReference type="EMBL" id="NMUH01007050">
    <property type="protein sequence ID" value="MQM16536.1"/>
    <property type="molecule type" value="Genomic_DNA"/>
</dbReference>
<dbReference type="Proteomes" id="UP000652761">
    <property type="component" value="Unassembled WGS sequence"/>
</dbReference>
<protein>
    <recommendedName>
        <fullName evidence="3">Pentatricopeptide repeat-containing protein</fullName>
    </recommendedName>
</protein>
<dbReference type="AlphaFoldDB" id="A0A843XB42"/>
<accession>A0A843XB42</accession>
<organism evidence="1 2">
    <name type="scientific">Colocasia esculenta</name>
    <name type="common">Wild taro</name>
    <name type="synonym">Arum esculentum</name>
    <dbReference type="NCBI Taxonomy" id="4460"/>
    <lineage>
        <taxon>Eukaryota</taxon>
        <taxon>Viridiplantae</taxon>
        <taxon>Streptophyta</taxon>
        <taxon>Embryophyta</taxon>
        <taxon>Tracheophyta</taxon>
        <taxon>Spermatophyta</taxon>
        <taxon>Magnoliopsida</taxon>
        <taxon>Liliopsida</taxon>
        <taxon>Araceae</taxon>
        <taxon>Aroideae</taxon>
        <taxon>Colocasieae</taxon>
        <taxon>Colocasia</taxon>
    </lineage>
</organism>